<comment type="caution">
    <text evidence="2">The sequence shown here is derived from an EMBL/GenBank/DDBJ whole genome shotgun (WGS) entry which is preliminary data.</text>
</comment>
<evidence type="ECO:0000256" key="1">
    <source>
        <dbReference type="SAM" id="Phobius"/>
    </source>
</evidence>
<keyword evidence="3" id="KW-1185">Reference proteome</keyword>
<dbReference type="AlphaFoldDB" id="A0A498CLL4"/>
<gene>
    <name evidence="2" type="ORF">C7474_0683</name>
</gene>
<evidence type="ECO:0000313" key="2">
    <source>
        <dbReference type="EMBL" id="RLK52728.1"/>
    </source>
</evidence>
<feature type="transmembrane region" description="Helical" evidence="1">
    <location>
        <begin position="13"/>
        <end position="31"/>
    </location>
</feature>
<organism evidence="2 3">
    <name type="scientific">Microbacterium telephonicum</name>
    <dbReference type="NCBI Taxonomy" id="1714841"/>
    <lineage>
        <taxon>Bacteria</taxon>
        <taxon>Bacillati</taxon>
        <taxon>Actinomycetota</taxon>
        <taxon>Actinomycetes</taxon>
        <taxon>Micrococcales</taxon>
        <taxon>Microbacteriaceae</taxon>
        <taxon>Microbacterium</taxon>
    </lineage>
</organism>
<evidence type="ECO:0000313" key="3">
    <source>
        <dbReference type="Proteomes" id="UP000273158"/>
    </source>
</evidence>
<keyword evidence="1" id="KW-1133">Transmembrane helix</keyword>
<name>A0A498CLL4_9MICO</name>
<dbReference type="RefSeq" id="WP_121057529.1">
    <property type="nucleotide sequence ID" value="NZ_RCDB01000001.1"/>
</dbReference>
<protein>
    <recommendedName>
        <fullName evidence="4">DUF4145 domain-containing protein</fullName>
    </recommendedName>
</protein>
<sequence>MEIALLVLEYLKVLVWPAVVVVGVLIFRRSLRALISRIRKGSGWGVAIELEGDADQLAAESVQLPELKGKAQSQTEDPLQGSDRESRLGRVLTAWSAVEREATALAGRLGLIPRTNLGVLSRELLAKDLISGDTAKVMNGLQQLRNRIVHTADTVDLTDATVEDFVLTSRNLSGVLSALQSPNQEG</sequence>
<reference evidence="2 3" key="1">
    <citation type="journal article" date="2015" name="Stand. Genomic Sci.">
        <title>Genomic Encyclopedia of Bacterial and Archaeal Type Strains, Phase III: the genomes of soil and plant-associated and newly described type strains.</title>
        <authorList>
            <person name="Whitman W.B."/>
            <person name="Woyke T."/>
            <person name="Klenk H.P."/>
            <person name="Zhou Y."/>
            <person name="Lilburn T.G."/>
            <person name="Beck B.J."/>
            <person name="De Vos P."/>
            <person name="Vandamme P."/>
            <person name="Eisen J.A."/>
            <person name="Garrity G."/>
            <person name="Hugenholtz P."/>
            <person name="Kyrpides N.C."/>
        </authorList>
    </citation>
    <scope>NUCLEOTIDE SEQUENCE [LARGE SCALE GENOMIC DNA]</scope>
    <source>
        <strain evidence="2 3">S2T63</strain>
    </source>
</reference>
<evidence type="ECO:0008006" key="4">
    <source>
        <dbReference type="Google" id="ProtNLM"/>
    </source>
</evidence>
<proteinExistence type="predicted"/>
<keyword evidence="1" id="KW-0812">Transmembrane</keyword>
<accession>A0A498CLL4</accession>
<keyword evidence="1" id="KW-0472">Membrane</keyword>
<dbReference type="EMBL" id="RCDB01000001">
    <property type="protein sequence ID" value="RLK52728.1"/>
    <property type="molecule type" value="Genomic_DNA"/>
</dbReference>
<dbReference type="Proteomes" id="UP000273158">
    <property type="component" value="Unassembled WGS sequence"/>
</dbReference>